<feature type="signal peptide" evidence="1">
    <location>
        <begin position="1"/>
        <end position="29"/>
    </location>
</feature>
<dbReference type="Proteomes" id="UP000307749">
    <property type="component" value="Unassembled WGS sequence"/>
</dbReference>
<name>A0A4S3KLK2_9GAMM</name>
<keyword evidence="3" id="KW-1185">Reference proteome</keyword>
<dbReference type="RefSeq" id="WP_081126608.1">
    <property type="nucleotide sequence ID" value="NZ_DAHXOC010000009.1"/>
</dbReference>
<protein>
    <recommendedName>
        <fullName evidence="4">DUF3108 domain-containing protein</fullName>
    </recommendedName>
</protein>
<comment type="caution">
    <text evidence="2">The sequence shown here is derived from an EMBL/GenBank/DDBJ whole genome shotgun (WGS) entry which is preliminary data.</text>
</comment>
<keyword evidence="1" id="KW-0732">Signal</keyword>
<dbReference type="STRING" id="993689.GCA_002077135_01308"/>
<organism evidence="2 3">
    <name type="scientific">Metallibacterium scheffleri</name>
    <dbReference type="NCBI Taxonomy" id="993689"/>
    <lineage>
        <taxon>Bacteria</taxon>
        <taxon>Pseudomonadati</taxon>
        <taxon>Pseudomonadota</taxon>
        <taxon>Gammaproteobacteria</taxon>
        <taxon>Lysobacterales</taxon>
        <taxon>Rhodanobacteraceae</taxon>
        <taxon>Metallibacterium</taxon>
    </lineage>
</organism>
<accession>A0A4S3KLK2</accession>
<reference evidence="2 3" key="1">
    <citation type="submission" date="2017-02" db="EMBL/GenBank/DDBJ databases">
        <title>Whole genome sequencing of Metallibacterium scheffleri DSM 24874 (T).</title>
        <authorList>
            <person name="Kumar S."/>
            <person name="Patil P."/>
            <person name="Patil P.B."/>
        </authorList>
    </citation>
    <scope>NUCLEOTIDE SEQUENCE [LARGE SCALE GENOMIC DNA]</scope>
    <source>
        <strain evidence="2 3">DSM 24874</strain>
    </source>
</reference>
<dbReference type="OrthoDB" id="6007799at2"/>
<evidence type="ECO:0008006" key="4">
    <source>
        <dbReference type="Google" id="ProtNLM"/>
    </source>
</evidence>
<evidence type="ECO:0000256" key="1">
    <source>
        <dbReference type="SAM" id="SignalP"/>
    </source>
</evidence>
<evidence type="ECO:0000313" key="2">
    <source>
        <dbReference type="EMBL" id="THD09755.1"/>
    </source>
</evidence>
<gene>
    <name evidence="2" type="ORF">B1806_10540</name>
</gene>
<dbReference type="Pfam" id="PF11306">
    <property type="entry name" value="DUF3108"/>
    <property type="match status" value="1"/>
</dbReference>
<sequence length="242" mass="26267">MRLLKTSPRRLPPLLLAFVLLPLAIAAQAAAPPPFSAQYRVLRDGDAIGQATLSLSGARDGEYVFSNVTRGSAGLAALLGLDVSESSRFRWHDDAVQDLGYRYHMQSAFKSITRSTAFDWPGGRITLRDGHAQQHYAAVPGTVDRNLAVLVLALHVAAGARGTVVVPVAMSDRVSRQHYAIATMPVALHVPAGDYQAYAVQRSDADNGLRAWFAPPMLAPVRMEQRDGKGTVYLLELERAPR</sequence>
<evidence type="ECO:0000313" key="3">
    <source>
        <dbReference type="Proteomes" id="UP000307749"/>
    </source>
</evidence>
<feature type="chain" id="PRO_5020947636" description="DUF3108 domain-containing protein" evidence="1">
    <location>
        <begin position="30"/>
        <end position="242"/>
    </location>
</feature>
<proteinExistence type="predicted"/>
<dbReference type="InterPro" id="IPR021457">
    <property type="entry name" value="DUF3108"/>
</dbReference>
<dbReference type="EMBL" id="MWQO01000036">
    <property type="protein sequence ID" value="THD09755.1"/>
    <property type="molecule type" value="Genomic_DNA"/>
</dbReference>
<dbReference type="AlphaFoldDB" id="A0A4S3KLK2"/>